<proteinExistence type="predicted"/>
<evidence type="ECO:0000313" key="2">
    <source>
        <dbReference type="Proteomes" id="UP000177053"/>
    </source>
</evidence>
<reference evidence="1 2" key="1">
    <citation type="journal article" date="2016" name="Nat. Commun.">
        <title>Thousands of microbial genomes shed light on interconnected biogeochemical processes in an aquifer system.</title>
        <authorList>
            <person name="Anantharaman K."/>
            <person name="Brown C.T."/>
            <person name="Hug L.A."/>
            <person name="Sharon I."/>
            <person name="Castelle C.J."/>
            <person name="Probst A.J."/>
            <person name="Thomas B.C."/>
            <person name="Singh A."/>
            <person name="Wilkins M.J."/>
            <person name="Karaoz U."/>
            <person name="Brodie E.L."/>
            <person name="Williams K.H."/>
            <person name="Hubbard S.S."/>
            <person name="Banfield J.F."/>
        </authorList>
    </citation>
    <scope>NUCLEOTIDE SEQUENCE [LARGE SCALE GENOMIC DNA]</scope>
</reference>
<comment type="caution">
    <text evidence="1">The sequence shown here is derived from an EMBL/GenBank/DDBJ whole genome shotgun (WGS) entry which is preliminary data.</text>
</comment>
<dbReference type="Proteomes" id="UP000177053">
    <property type="component" value="Unassembled WGS sequence"/>
</dbReference>
<evidence type="ECO:0000313" key="1">
    <source>
        <dbReference type="EMBL" id="OGM10733.1"/>
    </source>
</evidence>
<sequence length="169" mass="20535">MTDKTNEEFSRLLEIFDKQELNDIHGRRTAYKPLYEYFQRLIAEVGVRLCSLNRDIFNNYQLNGRWDVIKGCLILIEDAKIWDDLIHKMNKIRNGVEHKDNYDPELEMLKNIREKAPEFKTWVIRVGIEYFKTSINFTFIQSFYQLTNLYLSRDNLFRIWRFSSVFFKI</sequence>
<accession>A0A1F7X743</accession>
<gene>
    <name evidence="1" type="ORF">A2Z22_00755</name>
</gene>
<organism evidence="1 2">
    <name type="scientific">Candidatus Woesebacteria bacterium RBG_16_34_12</name>
    <dbReference type="NCBI Taxonomy" id="1802480"/>
    <lineage>
        <taxon>Bacteria</taxon>
        <taxon>Candidatus Woeseibacteriota</taxon>
    </lineage>
</organism>
<dbReference type="EMBL" id="MGFS01000030">
    <property type="protein sequence ID" value="OGM10733.1"/>
    <property type="molecule type" value="Genomic_DNA"/>
</dbReference>
<dbReference type="AlphaFoldDB" id="A0A1F7X743"/>
<protein>
    <submittedName>
        <fullName evidence="1">Uncharacterized protein</fullName>
    </submittedName>
</protein>
<name>A0A1F7X743_9BACT</name>